<sequence>MSDTHHLFVDLYAYRQREKRNPLEDWLTECLAATIRALPGKQKGALLTRLSGTRIDDPQRFSAAHRIEVITQYPAGEAGRPDMLILLDGQPWILFENKVSHGVSVHTDEDGTQSHQLRRYAGWLSDRGKHCALAPAIVFVTHITPPPEDFRKRDATGLYRGLFPTHTSWGALGREISKLVADLPQDHHASVLASAFLTFLEENNMSNEFPPSSAFAAAELYVTQAETLENLVDRMWHQVRSIASFGKTADYQLKALTDEGSVSAWRYVAPGPASPDRSSYLQTGIWYPEAGLWFDAEDIGRDLRGAHAYLFFGNNSDGMFSAVTEELAGFVRPTSDFLAMKAIADFSSDPQSRGEEIISWIADRSRVLKTCLTAHQLIA</sequence>
<comment type="caution">
    <text evidence="1">The sequence shown here is derived from an EMBL/GenBank/DDBJ whole genome shotgun (WGS) entry which is preliminary data.</text>
</comment>
<evidence type="ECO:0000313" key="2">
    <source>
        <dbReference type="Proteomes" id="UP000564677"/>
    </source>
</evidence>
<dbReference type="RefSeq" id="WP_167297740.1">
    <property type="nucleotide sequence ID" value="NZ_JAASQV010000001.1"/>
</dbReference>
<keyword evidence="2" id="KW-1185">Reference proteome</keyword>
<proteinExistence type="predicted"/>
<organism evidence="1 2">
    <name type="scientific">Sphingomonas leidyi</name>
    <dbReference type="NCBI Taxonomy" id="68569"/>
    <lineage>
        <taxon>Bacteria</taxon>
        <taxon>Pseudomonadati</taxon>
        <taxon>Pseudomonadota</taxon>
        <taxon>Alphaproteobacteria</taxon>
        <taxon>Sphingomonadales</taxon>
        <taxon>Sphingomonadaceae</taxon>
        <taxon>Sphingomonas</taxon>
    </lineage>
</organism>
<dbReference type="EMBL" id="JAASQV010000001">
    <property type="protein sequence ID" value="NIJ63150.1"/>
    <property type="molecule type" value="Genomic_DNA"/>
</dbReference>
<dbReference type="AlphaFoldDB" id="A0A7X5ZTM7"/>
<accession>A0A7X5ZTM7</accession>
<protein>
    <submittedName>
        <fullName evidence="1">Uncharacterized protein</fullName>
    </submittedName>
</protein>
<name>A0A7X5ZTM7_9SPHN</name>
<dbReference type="Proteomes" id="UP000564677">
    <property type="component" value="Unassembled WGS sequence"/>
</dbReference>
<evidence type="ECO:0000313" key="1">
    <source>
        <dbReference type="EMBL" id="NIJ63150.1"/>
    </source>
</evidence>
<gene>
    <name evidence="1" type="ORF">FHR20_000081</name>
</gene>
<reference evidence="1 2" key="1">
    <citation type="submission" date="2020-03" db="EMBL/GenBank/DDBJ databases">
        <title>Genomic Encyclopedia of Type Strains, Phase IV (KMG-IV): sequencing the most valuable type-strain genomes for metagenomic binning, comparative biology and taxonomic classification.</title>
        <authorList>
            <person name="Goeker M."/>
        </authorList>
    </citation>
    <scope>NUCLEOTIDE SEQUENCE [LARGE SCALE GENOMIC DNA]</scope>
    <source>
        <strain evidence="1 2">DSM 4733</strain>
    </source>
</reference>